<dbReference type="EMBL" id="LNRQ01000004">
    <property type="protein sequence ID" value="KZM98942.1"/>
    <property type="molecule type" value="Genomic_DNA"/>
</dbReference>
<organism evidence="4">
    <name type="scientific">Daucus carota subsp. sativus</name>
    <name type="common">Carrot</name>
    <dbReference type="NCBI Taxonomy" id="79200"/>
    <lineage>
        <taxon>Eukaryota</taxon>
        <taxon>Viridiplantae</taxon>
        <taxon>Streptophyta</taxon>
        <taxon>Embryophyta</taxon>
        <taxon>Tracheophyta</taxon>
        <taxon>Spermatophyta</taxon>
        <taxon>Magnoliopsida</taxon>
        <taxon>eudicotyledons</taxon>
        <taxon>Gunneridae</taxon>
        <taxon>Pentapetalae</taxon>
        <taxon>asterids</taxon>
        <taxon>campanulids</taxon>
        <taxon>Apiales</taxon>
        <taxon>Apiaceae</taxon>
        <taxon>Apioideae</taxon>
        <taxon>Scandiceae</taxon>
        <taxon>Daucinae</taxon>
        <taxon>Daucus</taxon>
        <taxon>Daucus sect. Daucus</taxon>
    </lineage>
</organism>
<dbReference type="OrthoDB" id="755409at2759"/>
<feature type="domain" description="RING-type" evidence="3">
    <location>
        <begin position="313"/>
        <end position="371"/>
    </location>
</feature>
<dbReference type="KEGG" id="dcr:108218686"/>
<dbReference type="Gene3D" id="3.30.40.10">
    <property type="entry name" value="Zinc/RING finger domain, C3HC4 (zinc finger)"/>
    <property type="match status" value="1"/>
</dbReference>
<keyword evidence="1" id="KW-0862">Zinc</keyword>
<evidence type="ECO:0000256" key="2">
    <source>
        <dbReference type="SAM" id="MobiDB-lite"/>
    </source>
</evidence>
<gene>
    <name evidence="4" type="ORF">DCAR_013696</name>
</gene>
<dbReference type="OMA" id="HISVESQ"/>
<feature type="compositionally biased region" description="Low complexity" evidence="2">
    <location>
        <begin position="425"/>
        <end position="436"/>
    </location>
</feature>
<dbReference type="PANTHER" id="PTHR31150">
    <property type="entry name" value="EXPRESSED PROTEIN"/>
    <property type="match status" value="1"/>
</dbReference>
<dbReference type="AlphaFoldDB" id="A0A162ABW6"/>
<keyword evidence="1" id="KW-0479">Metal-binding</keyword>
<dbReference type="PANTHER" id="PTHR31150:SF2">
    <property type="entry name" value="RING_U-BOX SUPERFAMILY PROTEIN"/>
    <property type="match status" value="1"/>
</dbReference>
<comment type="caution">
    <text evidence="4">The sequence shown here is derived from an EMBL/GenBank/DDBJ whole genome shotgun (WGS) entry which is preliminary data.</text>
</comment>
<feature type="region of interest" description="Disordered" evidence="2">
    <location>
        <begin position="422"/>
        <end position="442"/>
    </location>
</feature>
<name>A0A162ABW6_DAUCS</name>
<dbReference type="GO" id="GO:0008270">
    <property type="term" value="F:zinc ion binding"/>
    <property type="evidence" value="ECO:0007669"/>
    <property type="project" value="UniProtKB-KW"/>
</dbReference>
<accession>A0A162ABW6</accession>
<dbReference type="SMART" id="SM00184">
    <property type="entry name" value="RING"/>
    <property type="match status" value="1"/>
</dbReference>
<reference evidence="4" key="1">
    <citation type="journal article" date="2016" name="Nat. Genet.">
        <title>A high-quality carrot genome assembly provides new insights into carotenoid accumulation and asterid genome evolution.</title>
        <authorList>
            <person name="Iorizzo M."/>
            <person name="Ellison S."/>
            <person name="Senalik D."/>
            <person name="Zeng P."/>
            <person name="Satapoomin P."/>
            <person name="Huang J."/>
            <person name="Bowman M."/>
            <person name="Iovene M."/>
            <person name="Sanseverino W."/>
            <person name="Cavagnaro P."/>
            <person name="Yildiz M."/>
            <person name="Macko-Podgorni A."/>
            <person name="Moranska E."/>
            <person name="Grzebelus E."/>
            <person name="Grzebelus D."/>
            <person name="Ashrafi H."/>
            <person name="Zheng Z."/>
            <person name="Cheng S."/>
            <person name="Spooner D."/>
            <person name="Van Deynze A."/>
            <person name="Simon P."/>
        </authorList>
    </citation>
    <scope>NUCLEOTIDE SEQUENCE [LARGE SCALE GENOMIC DNA]</scope>
    <source>
        <tissue evidence="4">Leaf</tissue>
    </source>
</reference>
<dbReference type="PROSITE" id="PS50089">
    <property type="entry name" value="ZF_RING_2"/>
    <property type="match status" value="1"/>
</dbReference>
<evidence type="ECO:0000256" key="1">
    <source>
        <dbReference type="PROSITE-ProRule" id="PRU00175"/>
    </source>
</evidence>
<evidence type="ECO:0000313" key="4">
    <source>
        <dbReference type="EMBL" id="KZM98942.1"/>
    </source>
</evidence>
<keyword evidence="1" id="KW-0863">Zinc-finger</keyword>
<dbReference type="Gramene" id="KZM98942">
    <property type="protein sequence ID" value="KZM98942"/>
    <property type="gene ID" value="DCAR_013696"/>
</dbReference>
<sequence length="461" mass="51395">MGALCCVASRTHEQNSGKRGQEHSMDLVEPQWRTNFSFSPPTPSRIWDCRLQTDTLLSRPGRLVHGTSKYSNSKERKDVFGSGRHTNHQHSVSDGILSYPGSQPDGQAPRWTSPVQKLNLEGFSTPSRKGKMSPRPEIAWVPQSSQRQNIVADTYAASCSYGSPFSLSESGPWDVPGRLPSTIFQSRNFPSRRSFMSKPVYPLLMHNPVSDCGATDGSETCSTSRLTPDSDMIVPSNWSSVSTRIDQEFQTLSQLQEMDTSPAPSSISRREGYRWSTSSSYDMEYEAEQIDISENMDVDSLRSPGYQMDDTKCGICVKFLRQKSPWGSNRIMRSGDLPVAGILPCSHVFHAECLEQVSTKSEIHDPPCPLCLGLSEDLSSFSEPLMMALRSVRRRGVTISDTPETSGINDVLNYLKDSDRALKPTSSARSQTTSSKSFRKHFSSKGKLAKNFFRAKVFRRT</sequence>
<proteinExistence type="predicted"/>
<dbReference type="InterPro" id="IPR013083">
    <property type="entry name" value="Znf_RING/FYVE/PHD"/>
</dbReference>
<dbReference type="InterPro" id="IPR001841">
    <property type="entry name" value="Znf_RING"/>
</dbReference>
<dbReference type="SUPFAM" id="SSF57850">
    <property type="entry name" value="RING/U-box"/>
    <property type="match status" value="1"/>
</dbReference>
<protein>
    <recommendedName>
        <fullName evidence="3">RING-type domain-containing protein</fullName>
    </recommendedName>
</protein>
<evidence type="ECO:0000259" key="3">
    <source>
        <dbReference type="PROSITE" id="PS50089"/>
    </source>
</evidence>